<feature type="transmembrane region" description="Helical" evidence="1">
    <location>
        <begin position="18"/>
        <end position="41"/>
    </location>
</feature>
<reference evidence="2 3" key="1">
    <citation type="journal article" date="2016" name="Nat. Commun.">
        <title>Thousands of microbial genomes shed light on interconnected biogeochemical processes in an aquifer system.</title>
        <authorList>
            <person name="Anantharaman K."/>
            <person name="Brown C.T."/>
            <person name="Hug L.A."/>
            <person name="Sharon I."/>
            <person name="Castelle C.J."/>
            <person name="Probst A.J."/>
            <person name="Thomas B.C."/>
            <person name="Singh A."/>
            <person name="Wilkins M.J."/>
            <person name="Karaoz U."/>
            <person name="Brodie E.L."/>
            <person name="Williams K.H."/>
            <person name="Hubbard S.S."/>
            <person name="Banfield J.F."/>
        </authorList>
    </citation>
    <scope>NUCLEOTIDE SEQUENCE [LARGE SCALE GENOMIC DNA]</scope>
</reference>
<keyword evidence="1" id="KW-0812">Transmembrane</keyword>
<keyword evidence="1" id="KW-1133">Transmembrane helix</keyword>
<accession>A0A1F6WNY6</accession>
<dbReference type="PIRSF" id="PIRSF029033">
    <property type="entry name" value="UCP029033"/>
    <property type="match status" value="1"/>
</dbReference>
<dbReference type="STRING" id="1801764.A2903_02510"/>
<dbReference type="PANTHER" id="PTHR34387">
    <property type="entry name" value="SLR1258 PROTEIN"/>
    <property type="match status" value="1"/>
</dbReference>
<dbReference type="Gene3D" id="3.30.110.170">
    <property type="entry name" value="Protein of unknown function (DUF541), domain 1"/>
    <property type="match status" value="1"/>
</dbReference>
<organism evidence="2 3">
    <name type="scientific">Candidatus Nomurabacteria bacterium RIFCSPLOWO2_01_FULL_33_17</name>
    <dbReference type="NCBI Taxonomy" id="1801764"/>
    <lineage>
        <taxon>Bacteria</taxon>
        <taxon>Candidatus Nomuraibacteriota</taxon>
    </lineage>
</organism>
<sequence>MEETNNTNSSHNYLRFGLIWLGVILALGMVLMTIIGSFTFLRSKKLGDVVSVTGSATKDVVGDKGNLYISFSRGAKVDSLGADYKLMNNDANTIINYLKKKGFTDADITISSISANQVWDDSEKLNKDYDLRQSIEVNSTNVNLIDTTSKNITMLADDGIVLNVNANYTYSKLADERVGLLSSAIDDARARAEAIADKSGRRIGNIQTASSGVVQVLAPGSIEVQDYGSYDTSTINKTIMVTAKVSFSFK</sequence>
<protein>
    <recommendedName>
        <fullName evidence="4">SIMPL domain-containing protein</fullName>
    </recommendedName>
</protein>
<gene>
    <name evidence="2" type="ORF">A2903_02510</name>
</gene>
<evidence type="ECO:0000256" key="1">
    <source>
        <dbReference type="SAM" id="Phobius"/>
    </source>
</evidence>
<proteinExistence type="predicted"/>
<dbReference type="GO" id="GO:0006974">
    <property type="term" value="P:DNA damage response"/>
    <property type="evidence" value="ECO:0007669"/>
    <property type="project" value="TreeGrafter"/>
</dbReference>
<dbReference type="InterPro" id="IPR052022">
    <property type="entry name" value="26kDa_periplasmic_antigen"/>
</dbReference>
<dbReference type="InterPro" id="IPR016907">
    <property type="entry name" value="UCP029033"/>
</dbReference>
<keyword evidence="1" id="KW-0472">Membrane</keyword>
<dbReference type="AlphaFoldDB" id="A0A1F6WNY6"/>
<dbReference type="Proteomes" id="UP000178184">
    <property type="component" value="Unassembled WGS sequence"/>
</dbReference>
<evidence type="ECO:0000313" key="3">
    <source>
        <dbReference type="Proteomes" id="UP000178184"/>
    </source>
</evidence>
<evidence type="ECO:0000313" key="2">
    <source>
        <dbReference type="EMBL" id="OGI83567.1"/>
    </source>
</evidence>
<dbReference type="Pfam" id="PF04402">
    <property type="entry name" value="SIMPL"/>
    <property type="match status" value="1"/>
</dbReference>
<dbReference type="EMBL" id="MFUO01000025">
    <property type="protein sequence ID" value="OGI83567.1"/>
    <property type="molecule type" value="Genomic_DNA"/>
</dbReference>
<dbReference type="PANTHER" id="PTHR34387:SF2">
    <property type="entry name" value="SLR1258 PROTEIN"/>
    <property type="match status" value="1"/>
</dbReference>
<dbReference type="Gene3D" id="3.30.70.2970">
    <property type="entry name" value="Protein of unknown function (DUF541), domain 2"/>
    <property type="match status" value="1"/>
</dbReference>
<dbReference type="InterPro" id="IPR007497">
    <property type="entry name" value="SIMPL/DUF541"/>
</dbReference>
<name>A0A1F6WNY6_9BACT</name>
<comment type="caution">
    <text evidence="2">The sequence shown here is derived from an EMBL/GenBank/DDBJ whole genome shotgun (WGS) entry which is preliminary data.</text>
</comment>
<evidence type="ECO:0008006" key="4">
    <source>
        <dbReference type="Google" id="ProtNLM"/>
    </source>
</evidence>